<comment type="caution">
    <text evidence="2">The sequence shown here is derived from an EMBL/GenBank/DDBJ whole genome shotgun (WGS) entry which is preliminary data.</text>
</comment>
<dbReference type="Pfam" id="PF07679">
    <property type="entry name" value="I-set"/>
    <property type="match status" value="1"/>
</dbReference>
<keyword evidence="3" id="KW-1185">Reference proteome</keyword>
<evidence type="ECO:0000313" key="3">
    <source>
        <dbReference type="Proteomes" id="UP001558652"/>
    </source>
</evidence>
<evidence type="ECO:0000313" key="2">
    <source>
        <dbReference type="EMBL" id="KAL1122333.1"/>
    </source>
</evidence>
<dbReference type="InterPro" id="IPR036179">
    <property type="entry name" value="Ig-like_dom_sf"/>
</dbReference>
<name>A0ABD0YR96_9HEMI</name>
<dbReference type="EMBL" id="JBFDAA010000014">
    <property type="protein sequence ID" value="KAL1122333.1"/>
    <property type="molecule type" value="Genomic_DNA"/>
</dbReference>
<gene>
    <name evidence="2" type="ORF">AAG570_003738</name>
</gene>
<dbReference type="InterPro" id="IPR013098">
    <property type="entry name" value="Ig_I-set"/>
</dbReference>
<reference evidence="2 3" key="1">
    <citation type="submission" date="2024-07" db="EMBL/GenBank/DDBJ databases">
        <title>Chromosome-level genome assembly of the water stick insect Ranatra chinensis (Heteroptera: Nepidae).</title>
        <authorList>
            <person name="Liu X."/>
        </authorList>
    </citation>
    <scope>NUCLEOTIDE SEQUENCE [LARGE SCALE GENOMIC DNA]</scope>
    <source>
        <strain evidence="2">Cailab_2021Rc</strain>
        <tissue evidence="2">Muscle</tissue>
    </source>
</reference>
<organism evidence="2 3">
    <name type="scientific">Ranatra chinensis</name>
    <dbReference type="NCBI Taxonomy" id="642074"/>
    <lineage>
        <taxon>Eukaryota</taxon>
        <taxon>Metazoa</taxon>
        <taxon>Ecdysozoa</taxon>
        <taxon>Arthropoda</taxon>
        <taxon>Hexapoda</taxon>
        <taxon>Insecta</taxon>
        <taxon>Pterygota</taxon>
        <taxon>Neoptera</taxon>
        <taxon>Paraneoptera</taxon>
        <taxon>Hemiptera</taxon>
        <taxon>Heteroptera</taxon>
        <taxon>Panheteroptera</taxon>
        <taxon>Nepomorpha</taxon>
        <taxon>Nepidae</taxon>
        <taxon>Ranatrinae</taxon>
        <taxon>Ranatra</taxon>
    </lineage>
</organism>
<dbReference type="InterPro" id="IPR013783">
    <property type="entry name" value="Ig-like_fold"/>
</dbReference>
<evidence type="ECO:0000259" key="1">
    <source>
        <dbReference type="Pfam" id="PF07679"/>
    </source>
</evidence>
<accession>A0ABD0YR96</accession>
<dbReference type="Proteomes" id="UP001558652">
    <property type="component" value="Unassembled WGS sequence"/>
</dbReference>
<dbReference type="AlphaFoldDB" id="A0ABD0YR96"/>
<dbReference type="Gene3D" id="2.60.40.10">
    <property type="entry name" value="Immunoglobulins"/>
    <property type="match status" value="1"/>
</dbReference>
<proteinExistence type="predicted"/>
<feature type="domain" description="Immunoglobulin I-set" evidence="1">
    <location>
        <begin position="18"/>
        <end position="62"/>
    </location>
</feature>
<sequence>MSSNRQNMFEKMNAIPMKHGLEVQVDPVRLRLTLRGLAHRDFGYYTCVANNSMGSANASARLYGEFSKVLRPIRDRVFEPKLATALWQDSQQVSAPGKNSESSFPARLVALGPLPPRCTAIVIANIFQ</sequence>
<protein>
    <recommendedName>
        <fullName evidence="1">Immunoglobulin I-set domain-containing protein</fullName>
    </recommendedName>
</protein>
<dbReference type="SUPFAM" id="SSF48726">
    <property type="entry name" value="Immunoglobulin"/>
    <property type="match status" value="1"/>
</dbReference>